<feature type="transmembrane region" description="Helical" evidence="1">
    <location>
        <begin position="174"/>
        <end position="203"/>
    </location>
</feature>
<comment type="caution">
    <text evidence="2">The sequence shown here is derived from an EMBL/GenBank/DDBJ whole genome shotgun (WGS) entry which is preliminary data.</text>
</comment>
<dbReference type="EMBL" id="JAUEPU010000006">
    <property type="protein sequence ID" value="KAK0501872.1"/>
    <property type="molecule type" value="Genomic_DNA"/>
</dbReference>
<proteinExistence type="predicted"/>
<evidence type="ECO:0000313" key="3">
    <source>
        <dbReference type="Proteomes" id="UP001175228"/>
    </source>
</evidence>
<feature type="transmembrane region" description="Helical" evidence="1">
    <location>
        <begin position="118"/>
        <end position="139"/>
    </location>
</feature>
<keyword evidence="1" id="KW-0472">Membrane</keyword>
<keyword evidence="1" id="KW-1133">Transmembrane helix</keyword>
<keyword evidence="1" id="KW-0812">Transmembrane</keyword>
<name>A0AA39QFB2_9AGAR</name>
<protein>
    <submittedName>
        <fullName evidence="2">Uncharacterized protein</fullName>
    </submittedName>
</protein>
<dbReference type="Proteomes" id="UP001175228">
    <property type="component" value="Unassembled WGS sequence"/>
</dbReference>
<gene>
    <name evidence="2" type="ORF">EDD18DRAFT_1459284</name>
</gene>
<dbReference type="AlphaFoldDB" id="A0AA39QFB2"/>
<feature type="transmembrane region" description="Helical" evidence="1">
    <location>
        <begin position="91"/>
        <end position="112"/>
    </location>
</feature>
<keyword evidence="3" id="KW-1185">Reference proteome</keyword>
<sequence length="302" mass="34025">MSPYFKDLAHVHDSSNHVLTERRAFAQRQPSYLLPPSSAELIMKTPSCIVAGNPDITGIGIRVSLYIQSASIVVVSILFSKRKKIPSPLAAAWHVQLYYTIAMIIAAILQRFLNQISIFHEISSFNLAYISLMTGIAAMGTEMRFTRERGGSTLEPGTRAIYIPFTRPSYQPSLAFYIVTWFTSTAVTMWFGARILISILFFFESINPYHGCQGDSDSSEANVGNSEVWWWFLGAHVDPAKMWYLPVCIFNGVLHTQRHLSSPFGIFLYFEEDTGRVKNRAHCGRICRPRSGNRGFDTYEGA</sequence>
<evidence type="ECO:0000256" key="1">
    <source>
        <dbReference type="SAM" id="Phobius"/>
    </source>
</evidence>
<organism evidence="2 3">
    <name type="scientific">Armillaria luteobubalina</name>
    <dbReference type="NCBI Taxonomy" id="153913"/>
    <lineage>
        <taxon>Eukaryota</taxon>
        <taxon>Fungi</taxon>
        <taxon>Dikarya</taxon>
        <taxon>Basidiomycota</taxon>
        <taxon>Agaricomycotina</taxon>
        <taxon>Agaricomycetes</taxon>
        <taxon>Agaricomycetidae</taxon>
        <taxon>Agaricales</taxon>
        <taxon>Marasmiineae</taxon>
        <taxon>Physalacriaceae</taxon>
        <taxon>Armillaria</taxon>
    </lineage>
</organism>
<reference evidence="2" key="1">
    <citation type="submission" date="2023-06" db="EMBL/GenBank/DDBJ databases">
        <authorList>
            <consortium name="Lawrence Berkeley National Laboratory"/>
            <person name="Ahrendt S."/>
            <person name="Sahu N."/>
            <person name="Indic B."/>
            <person name="Wong-Bajracharya J."/>
            <person name="Merenyi Z."/>
            <person name="Ke H.-M."/>
            <person name="Monk M."/>
            <person name="Kocsube S."/>
            <person name="Drula E."/>
            <person name="Lipzen A."/>
            <person name="Balint B."/>
            <person name="Henrissat B."/>
            <person name="Andreopoulos B."/>
            <person name="Martin F.M."/>
            <person name="Harder C.B."/>
            <person name="Rigling D."/>
            <person name="Ford K.L."/>
            <person name="Foster G.D."/>
            <person name="Pangilinan J."/>
            <person name="Papanicolaou A."/>
            <person name="Barry K."/>
            <person name="LaButti K."/>
            <person name="Viragh M."/>
            <person name="Koriabine M."/>
            <person name="Yan M."/>
            <person name="Riley R."/>
            <person name="Champramary S."/>
            <person name="Plett K.L."/>
            <person name="Tsai I.J."/>
            <person name="Slot J."/>
            <person name="Sipos G."/>
            <person name="Plett J."/>
            <person name="Nagy L.G."/>
            <person name="Grigoriev I.V."/>
        </authorList>
    </citation>
    <scope>NUCLEOTIDE SEQUENCE</scope>
    <source>
        <strain evidence="2">HWK02</strain>
    </source>
</reference>
<evidence type="ECO:0000313" key="2">
    <source>
        <dbReference type="EMBL" id="KAK0501872.1"/>
    </source>
</evidence>
<accession>A0AA39QFB2</accession>
<feature type="transmembrane region" description="Helical" evidence="1">
    <location>
        <begin position="59"/>
        <end position="79"/>
    </location>
</feature>